<organism evidence="2 3">
    <name type="scientific">Biomphalaria glabrata</name>
    <name type="common">Bloodfluke planorb</name>
    <name type="synonym">Freshwater snail</name>
    <dbReference type="NCBI Taxonomy" id="6526"/>
    <lineage>
        <taxon>Eukaryota</taxon>
        <taxon>Metazoa</taxon>
        <taxon>Spiralia</taxon>
        <taxon>Lophotrochozoa</taxon>
        <taxon>Mollusca</taxon>
        <taxon>Gastropoda</taxon>
        <taxon>Heterobranchia</taxon>
        <taxon>Euthyneura</taxon>
        <taxon>Panpulmonata</taxon>
        <taxon>Hygrophila</taxon>
        <taxon>Lymnaeoidea</taxon>
        <taxon>Planorbidae</taxon>
        <taxon>Biomphalaria</taxon>
    </lineage>
</organism>
<comment type="similarity">
    <text evidence="1">Belongs to the UPF0561 family.</text>
</comment>
<keyword evidence="2" id="KW-1185">Reference proteome</keyword>
<dbReference type="Proteomes" id="UP001165740">
    <property type="component" value="Chromosome 2"/>
</dbReference>
<reference evidence="3" key="1">
    <citation type="submission" date="2025-08" db="UniProtKB">
        <authorList>
            <consortium name="RefSeq"/>
        </authorList>
    </citation>
    <scope>IDENTIFICATION</scope>
</reference>
<sequence>MSSQEQTPKQRIDMAHGFMKSVIRNQIDRDKYDKEVKAAQQMKGHIKVNKTRTKKPELQTYVPPQRSKKDSHLFVLQYEHKNGAVYTVNVSREDKAEDVAKCIGDKYDLTDAFIDALTLQIEGEILKRVI</sequence>
<protein>
    <submittedName>
        <fullName evidence="3">UPF0561 protein C2orf68 homolog</fullName>
    </submittedName>
</protein>
<dbReference type="GeneID" id="129924421"/>
<gene>
    <name evidence="3" type="primary">LOC129924421</name>
</gene>
<proteinExistence type="inferred from homology"/>
<accession>A0A9W2ZIC6</accession>
<dbReference type="RefSeq" id="XP_055874663.1">
    <property type="nucleotide sequence ID" value="XM_056018688.1"/>
</dbReference>
<dbReference type="AlphaFoldDB" id="A0A9W2ZIC6"/>
<dbReference type="InterPro" id="IPR018888">
    <property type="entry name" value="UPF0561"/>
</dbReference>
<evidence type="ECO:0000313" key="3">
    <source>
        <dbReference type="RefSeq" id="XP_055874663.1"/>
    </source>
</evidence>
<name>A0A9W2ZIC6_BIOGL</name>
<dbReference type="OMA" id="QVDRDNY"/>
<dbReference type="PANTHER" id="PTHR34256">
    <property type="entry name" value="UPF0561 PROTEIN C2ORF68"/>
    <property type="match status" value="1"/>
</dbReference>
<dbReference type="PANTHER" id="PTHR34256:SF1">
    <property type="entry name" value="UPF0561 PROTEIN C2ORF68"/>
    <property type="match status" value="1"/>
</dbReference>
<dbReference type="Pfam" id="PF10573">
    <property type="entry name" value="UPF0561"/>
    <property type="match status" value="1"/>
</dbReference>
<evidence type="ECO:0000313" key="2">
    <source>
        <dbReference type="Proteomes" id="UP001165740"/>
    </source>
</evidence>
<dbReference type="OrthoDB" id="10033037at2759"/>
<evidence type="ECO:0000256" key="1">
    <source>
        <dbReference type="ARBA" id="ARBA00006905"/>
    </source>
</evidence>